<evidence type="ECO:0008006" key="4">
    <source>
        <dbReference type="Google" id="ProtNLM"/>
    </source>
</evidence>
<evidence type="ECO:0000313" key="2">
    <source>
        <dbReference type="EMBL" id="MBD7955027.1"/>
    </source>
</evidence>
<sequence length="117" mass="12206">MESTDLLMTVLSMAAVRLPVLIALTIGVVWVMDVPRGPVRTGALAGLLLLAATSMFGLLASLLPLWLINSGQYGSIAGLGMILNGVHFALSLVEAFGLVLVVWALTRALRGGVPRPA</sequence>
<dbReference type="AlphaFoldDB" id="A0A8X8FQY8"/>
<organism evidence="2 3">
    <name type="scientific">Stenotrophomonas lacuserhaii</name>
    <dbReference type="NCBI Taxonomy" id="2760084"/>
    <lineage>
        <taxon>Bacteria</taxon>
        <taxon>Pseudomonadati</taxon>
        <taxon>Pseudomonadota</taxon>
        <taxon>Gammaproteobacteria</taxon>
        <taxon>Lysobacterales</taxon>
        <taxon>Lysobacteraceae</taxon>
        <taxon>Stenotrophomonas</taxon>
    </lineage>
</organism>
<reference evidence="2 3" key="1">
    <citation type="submission" date="2020-08" db="EMBL/GenBank/DDBJ databases">
        <title>A Genomic Blueprint of the Chicken Gut Microbiome.</title>
        <authorList>
            <person name="Gilroy R."/>
            <person name="Ravi A."/>
            <person name="Getino M."/>
            <person name="Pursley I."/>
            <person name="Horton D.L."/>
            <person name="Alikhan N.-F."/>
            <person name="Baker D."/>
            <person name="Gharbi K."/>
            <person name="Hall N."/>
            <person name="Watson M."/>
            <person name="Adriaenssens E.M."/>
            <person name="Foster-Nyarko E."/>
            <person name="Jarju S."/>
            <person name="Secka A."/>
            <person name="Antonio M."/>
            <person name="Oren A."/>
            <person name="Chaudhuri R."/>
            <person name="La Ragione R.M."/>
            <person name="Hildebrand F."/>
            <person name="Pallen M.J."/>
        </authorList>
    </citation>
    <scope>NUCLEOTIDE SEQUENCE [LARGE SCALE GENOMIC DNA]</scope>
    <source>
        <strain evidence="2 3">Sa5BUN4</strain>
    </source>
</reference>
<comment type="caution">
    <text evidence="2">The sequence shown here is derived from an EMBL/GenBank/DDBJ whole genome shotgun (WGS) entry which is preliminary data.</text>
</comment>
<keyword evidence="1" id="KW-0812">Transmembrane</keyword>
<evidence type="ECO:0000256" key="1">
    <source>
        <dbReference type="SAM" id="Phobius"/>
    </source>
</evidence>
<gene>
    <name evidence="2" type="ORF">H9654_12535</name>
</gene>
<proteinExistence type="predicted"/>
<dbReference type="EMBL" id="JACSQS010000013">
    <property type="protein sequence ID" value="MBD7955027.1"/>
    <property type="molecule type" value="Genomic_DNA"/>
</dbReference>
<feature type="transmembrane region" description="Helical" evidence="1">
    <location>
        <begin position="43"/>
        <end position="68"/>
    </location>
</feature>
<feature type="transmembrane region" description="Helical" evidence="1">
    <location>
        <begin position="88"/>
        <end position="106"/>
    </location>
</feature>
<dbReference type="Proteomes" id="UP000636938">
    <property type="component" value="Unassembled WGS sequence"/>
</dbReference>
<name>A0A8X8FQY8_9GAMM</name>
<keyword evidence="3" id="KW-1185">Reference proteome</keyword>
<protein>
    <recommendedName>
        <fullName evidence="4">Transmembrane protein</fullName>
    </recommendedName>
</protein>
<evidence type="ECO:0000313" key="3">
    <source>
        <dbReference type="Proteomes" id="UP000636938"/>
    </source>
</evidence>
<keyword evidence="1" id="KW-0472">Membrane</keyword>
<keyword evidence="1" id="KW-1133">Transmembrane helix</keyword>
<dbReference type="RefSeq" id="WP_191771107.1">
    <property type="nucleotide sequence ID" value="NZ_JACSQS010000013.1"/>
</dbReference>
<accession>A0A8X8FQY8</accession>
<feature type="transmembrane region" description="Helical" evidence="1">
    <location>
        <begin position="6"/>
        <end position="31"/>
    </location>
</feature>